<dbReference type="GO" id="GO:0051015">
    <property type="term" value="F:actin filament binding"/>
    <property type="evidence" value="ECO:0007669"/>
    <property type="project" value="InterPro"/>
</dbReference>
<dbReference type="PANTHER" id="PTHR11977">
    <property type="entry name" value="VILLIN"/>
    <property type="match status" value="1"/>
</dbReference>
<reference evidence="2" key="1">
    <citation type="journal article" date="2020" name="Stud. Mycol.">
        <title>101 Dothideomycetes genomes: a test case for predicting lifestyles and emergence of pathogens.</title>
        <authorList>
            <person name="Haridas S."/>
            <person name="Albert R."/>
            <person name="Binder M."/>
            <person name="Bloem J."/>
            <person name="Labutti K."/>
            <person name="Salamov A."/>
            <person name="Andreopoulos B."/>
            <person name="Baker S."/>
            <person name="Barry K."/>
            <person name="Bills G."/>
            <person name="Bluhm B."/>
            <person name="Cannon C."/>
            <person name="Castanera R."/>
            <person name="Culley D."/>
            <person name="Daum C."/>
            <person name="Ezra D."/>
            <person name="Gonzalez J."/>
            <person name="Henrissat B."/>
            <person name="Kuo A."/>
            <person name="Liang C."/>
            <person name="Lipzen A."/>
            <person name="Lutzoni F."/>
            <person name="Magnuson J."/>
            <person name="Mondo S."/>
            <person name="Nolan M."/>
            <person name="Ohm R."/>
            <person name="Pangilinan J."/>
            <person name="Park H.-J."/>
            <person name="Ramirez L."/>
            <person name="Alfaro M."/>
            <person name="Sun H."/>
            <person name="Tritt A."/>
            <person name="Yoshinaga Y."/>
            <person name="Zwiers L.-H."/>
            <person name="Turgeon B."/>
            <person name="Goodwin S."/>
            <person name="Spatafora J."/>
            <person name="Crous P."/>
            <person name="Grigoriev I."/>
        </authorList>
    </citation>
    <scope>NUCLEOTIDE SEQUENCE</scope>
    <source>
        <strain evidence="2">CBS 133067</strain>
    </source>
</reference>
<dbReference type="GO" id="GO:0005546">
    <property type="term" value="F:phosphatidylinositol-4,5-bisphosphate binding"/>
    <property type="evidence" value="ECO:0007669"/>
    <property type="project" value="TreeGrafter"/>
</dbReference>
<dbReference type="GO" id="GO:0015629">
    <property type="term" value="C:actin cytoskeleton"/>
    <property type="evidence" value="ECO:0007669"/>
    <property type="project" value="TreeGrafter"/>
</dbReference>
<dbReference type="InterPro" id="IPR029006">
    <property type="entry name" value="ADF-H/Gelsolin-like_dom_sf"/>
</dbReference>
<protein>
    <submittedName>
        <fullName evidence="2">Actin depolymerizing protein</fullName>
    </submittedName>
</protein>
<dbReference type="InterPro" id="IPR057226">
    <property type="entry name" value="DUF7904"/>
</dbReference>
<gene>
    <name evidence="2" type="ORF">NA57DRAFT_49836</name>
</gene>
<name>A0A9P4I325_9PEZI</name>
<feature type="domain" description="DUF7904" evidence="1">
    <location>
        <begin position="1"/>
        <end position="74"/>
    </location>
</feature>
<comment type="caution">
    <text evidence="2">The sequence shown here is derived from an EMBL/GenBank/DDBJ whole genome shotgun (WGS) entry which is preliminary data.</text>
</comment>
<keyword evidence="3" id="KW-1185">Reference proteome</keyword>
<dbReference type="Gene3D" id="3.40.20.10">
    <property type="entry name" value="Severin"/>
    <property type="match status" value="3"/>
</dbReference>
<dbReference type="PANTHER" id="PTHR11977:SF133">
    <property type="entry name" value="DUF4045 DOMAIN-CONTAINING PROTEIN"/>
    <property type="match status" value="1"/>
</dbReference>
<accession>A0A9P4I325</accession>
<dbReference type="GO" id="GO:0005737">
    <property type="term" value="C:cytoplasm"/>
    <property type="evidence" value="ECO:0007669"/>
    <property type="project" value="TreeGrafter"/>
</dbReference>
<dbReference type="OrthoDB" id="6375767at2759"/>
<organism evidence="2 3">
    <name type="scientific">Rhizodiscina lignyota</name>
    <dbReference type="NCBI Taxonomy" id="1504668"/>
    <lineage>
        <taxon>Eukaryota</taxon>
        <taxon>Fungi</taxon>
        <taxon>Dikarya</taxon>
        <taxon>Ascomycota</taxon>
        <taxon>Pezizomycotina</taxon>
        <taxon>Dothideomycetes</taxon>
        <taxon>Pleosporomycetidae</taxon>
        <taxon>Aulographales</taxon>
        <taxon>Rhizodiscinaceae</taxon>
        <taxon>Rhizodiscina</taxon>
    </lineage>
</organism>
<proteinExistence type="predicted"/>
<dbReference type="EMBL" id="ML978143">
    <property type="protein sequence ID" value="KAF2092744.1"/>
    <property type="molecule type" value="Genomic_DNA"/>
</dbReference>
<dbReference type="GO" id="GO:0051016">
    <property type="term" value="P:barbed-end actin filament capping"/>
    <property type="evidence" value="ECO:0007669"/>
    <property type="project" value="TreeGrafter"/>
</dbReference>
<sequence>MYIISHSFERANGSKATEVYLWTGSNVSPSAAEDAQLFGRRVAKDNSAKLDIVQQGKESPAFFQALGGIVVTRRGSHSQPNPSQKFMLCGRKHVGHIAFDEVDFSLRSFCSGFPFLVFAGGKLNLWKGVGCTAEEVGCARLIAMDIGLSPDVAEVAEGKEPQSFIDLFPQPERGPKKIFASADHWARKASCERYRTRLFKISNDAKPAASLPPKVTEVAPYAQTDVEGVEGVFVLDAFFEIYIILTPSSRNFPAAFTTALLFAQDYGILAASMEDRPFVPVSTVVVEGAPRDMKACFRHWDDSKWSAMTGTAGLNAAMAAAGTGANGGDNMKRGKSLRVVGLDAAIAAAMARR</sequence>
<dbReference type="Proteomes" id="UP000799772">
    <property type="component" value="Unassembled WGS sequence"/>
</dbReference>
<dbReference type="InterPro" id="IPR007122">
    <property type="entry name" value="Villin/Gelsolin"/>
</dbReference>
<dbReference type="GO" id="GO:0051014">
    <property type="term" value="P:actin filament severing"/>
    <property type="evidence" value="ECO:0007669"/>
    <property type="project" value="TreeGrafter"/>
</dbReference>
<dbReference type="Pfam" id="PF25480">
    <property type="entry name" value="DUF7904"/>
    <property type="match status" value="1"/>
</dbReference>
<dbReference type="AlphaFoldDB" id="A0A9P4I325"/>
<evidence type="ECO:0000313" key="3">
    <source>
        <dbReference type="Proteomes" id="UP000799772"/>
    </source>
</evidence>
<dbReference type="GO" id="GO:0008154">
    <property type="term" value="P:actin polymerization or depolymerization"/>
    <property type="evidence" value="ECO:0007669"/>
    <property type="project" value="TreeGrafter"/>
</dbReference>
<dbReference type="SUPFAM" id="SSF55753">
    <property type="entry name" value="Actin depolymerizing proteins"/>
    <property type="match status" value="2"/>
</dbReference>
<evidence type="ECO:0000313" key="2">
    <source>
        <dbReference type="EMBL" id="KAF2092744.1"/>
    </source>
</evidence>
<evidence type="ECO:0000259" key="1">
    <source>
        <dbReference type="Pfam" id="PF25480"/>
    </source>
</evidence>